<dbReference type="Gene3D" id="3.20.80.10">
    <property type="entry name" value="Regulatory factor, effector binding domain"/>
    <property type="match status" value="1"/>
</dbReference>
<evidence type="ECO:0000313" key="2">
    <source>
        <dbReference type="EMBL" id="MYL19653.1"/>
    </source>
</evidence>
<dbReference type="SMART" id="SM00871">
    <property type="entry name" value="AraC_E_bind"/>
    <property type="match status" value="1"/>
</dbReference>
<protein>
    <submittedName>
        <fullName evidence="2">GyrI-like domain-containing protein</fullName>
    </submittedName>
</protein>
<evidence type="ECO:0000313" key="3">
    <source>
        <dbReference type="Proteomes" id="UP000460949"/>
    </source>
</evidence>
<dbReference type="SUPFAM" id="SSF55136">
    <property type="entry name" value="Probable bacterial effector-binding domain"/>
    <property type="match status" value="1"/>
</dbReference>
<dbReference type="PANTHER" id="PTHR36444:SF3">
    <property type="entry name" value="TRANSCRIPTIONAL ACTIVATOR, PUTATIVE-RELATED"/>
    <property type="match status" value="1"/>
</dbReference>
<dbReference type="InterPro" id="IPR029442">
    <property type="entry name" value="GyrI-like"/>
</dbReference>
<organism evidence="2 3">
    <name type="scientific">Halobacillus litoralis</name>
    <dbReference type="NCBI Taxonomy" id="45668"/>
    <lineage>
        <taxon>Bacteria</taxon>
        <taxon>Bacillati</taxon>
        <taxon>Bacillota</taxon>
        <taxon>Bacilli</taxon>
        <taxon>Bacillales</taxon>
        <taxon>Bacillaceae</taxon>
        <taxon>Halobacillus</taxon>
    </lineage>
</organism>
<accession>A0A845DQB2</accession>
<proteinExistence type="predicted"/>
<gene>
    <name evidence="2" type="ORF">GLW04_07105</name>
</gene>
<dbReference type="InterPro" id="IPR010499">
    <property type="entry name" value="AraC_E-bd"/>
</dbReference>
<dbReference type="Proteomes" id="UP000460949">
    <property type="component" value="Unassembled WGS sequence"/>
</dbReference>
<dbReference type="PANTHER" id="PTHR36444">
    <property type="entry name" value="TRANSCRIPTIONAL REGULATOR PROTEIN YOBU-RELATED"/>
    <property type="match status" value="1"/>
</dbReference>
<feature type="domain" description="AraC effector-binding" evidence="1">
    <location>
        <begin position="1"/>
        <end position="158"/>
    </location>
</feature>
<dbReference type="InterPro" id="IPR011256">
    <property type="entry name" value="Reg_factor_effector_dom_sf"/>
</dbReference>
<reference evidence="2 3" key="1">
    <citation type="submission" date="2019-11" db="EMBL/GenBank/DDBJ databases">
        <title>Genome sequences of 17 halophilic strains isolated from different environments.</title>
        <authorList>
            <person name="Furrow R.E."/>
        </authorList>
    </citation>
    <scope>NUCLEOTIDE SEQUENCE [LARGE SCALE GENOMIC DNA]</scope>
    <source>
        <strain evidence="2 3">22511_23_Filter</strain>
    </source>
</reference>
<sequence>MEPQIVQLGNMYLMGESRRMTLTGDKTVELWKSFKPKVKTIQGQKDGYFYNLSIYPGGFDLNTFTSDTRFTRWAAVHVHADEELPEGLESFLLHGGLYAVFIHKGPAHTFVQTLDKIFNEWLPNSSYELDARPHFERMGPDYRVDDLNAEEEVWIPIK</sequence>
<dbReference type="Pfam" id="PF06445">
    <property type="entry name" value="GyrI-like"/>
    <property type="match status" value="1"/>
</dbReference>
<dbReference type="EMBL" id="WMET01000001">
    <property type="protein sequence ID" value="MYL19653.1"/>
    <property type="molecule type" value="Genomic_DNA"/>
</dbReference>
<dbReference type="InterPro" id="IPR053182">
    <property type="entry name" value="YobU-like_regulator"/>
</dbReference>
<dbReference type="RefSeq" id="WP_160836021.1">
    <property type="nucleotide sequence ID" value="NZ_WMET01000001.1"/>
</dbReference>
<dbReference type="AlphaFoldDB" id="A0A845DQB2"/>
<name>A0A845DQB2_9BACI</name>
<comment type="caution">
    <text evidence="2">The sequence shown here is derived from an EMBL/GenBank/DDBJ whole genome shotgun (WGS) entry which is preliminary data.</text>
</comment>
<evidence type="ECO:0000259" key="1">
    <source>
        <dbReference type="SMART" id="SM00871"/>
    </source>
</evidence>